<gene>
    <name evidence="4" type="ORF">MICPUN_59403</name>
</gene>
<evidence type="ECO:0008006" key="6">
    <source>
        <dbReference type="Google" id="ProtNLM"/>
    </source>
</evidence>
<name>C1E8K1_MICCC</name>
<protein>
    <recommendedName>
        <fullName evidence="6">YHYH domain-containing protein</fullName>
    </recommendedName>
</protein>
<dbReference type="KEGG" id="mis:MICPUN_59403"/>
<keyword evidence="2" id="KW-0812">Transmembrane</keyword>
<feature type="compositionally biased region" description="Gly residues" evidence="1">
    <location>
        <begin position="29"/>
        <end position="40"/>
    </location>
</feature>
<feature type="region of interest" description="Disordered" evidence="1">
    <location>
        <begin position="645"/>
        <end position="676"/>
    </location>
</feature>
<dbReference type="GeneID" id="8244197"/>
<dbReference type="STRING" id="296587.C1E8K1"/>
<sequence length="713" mass="74624">MRGRASLLAIVVASLLATASAQPKPERPSGGGPGGGGAGAGDKKPPGSRPGAPPAEGKPPSRPGSGGSLAAGGKLAFDSATGKLKGTWAGAIIPSYRAPMAAPLLGTVGYGTDSKLIYGPFEAGFGAGPTSTSASDARPPYPCKDGSTYSGYCPGGMDVKTCEETLFKTCASGTVRTELFMDECGGHANPYHYHMDPVCLYKPDDPGHSGVVGVMLDGRPLYGRHETTGTAPADLDPCGGHTGTVPAYDSWGIPEGAKIYHYHARTKPPFLLGCYGDETTSSLQHCRRLYQSGTRKCGDGAGVTMSGSVELEYDLWCPCYDSDGKQADGDSDDDKGGVVAAPGLPASPPRPPGLPDGYDTWEEYKKEQDRKAEHAKRDAEKKKEAEEKKKKEAEEKKKEAEDKKKEAEEKKKQAEEKRKKLEEKKKEAEEKRKKLEEERKEAKAKRDAMLAKIADAKAARRAKVLADAAIAGKNATRVKFKKPAPNATAACDLAFAAMPSVNSSKAFCNATETSASSGRRRRILNTEYDVTIEVNPEEVNVTAAVTELQSGGITPTTTQVDPLVALASVDGVDSGDLTALKTEVAGAAEVQAEVAAIEDQVDSTEAEVSDAEAEVKDAEAEADGLQAEADELQAEADELKAEAEYADQVADEEKKKADAAADTVSALPPRSDDEADVDIITTTKPKGGAAGLAGLFTALVATAAALVSVGQIG</sequence>
<evidence type="ECO:0000313" key="4">
    <source>
        <dbReference type="EMBL" id="ACO64167.1"/>
    </source>
</evidence>
<evidence type="ECO:0000256" key="3">
    <source>
        <dbReference type="SAM" id="SignalP"/>
    </source>
</evidence>
<evidence type="ECO:0000256" key="1">
    <source>
        <dbReference type="SAM" id="MobiDB-lite"/>
    </source>
</evidence>
<dbReference type="InParanoid" id="C1E8K1"/>
<dbReference type="EMBL" id="CP001327">
    <property type="protein sequence ID" value="ACO64167.1"/>
    <property type="molecule type" value="Genomic_DNA"/>
</dbReference>
<dbReference type="PANTHER" id="PTHR45615:SF66">
    <property type="entry name" value="CARD DOMAIN-CONTAINING PROTEIN"/>
    <property type="match status" value="1"/>
</dbReference>
<dbReference type="Proteomes" id="UP000002009">
    <property type="component" value="Chromosome 6"/>
</dbReference>
<dbReference type="AlphaFoldDB" id="C1E8K1"/>
<proteinExistence type="predicted"/>
<feature type="compositionally biased region" description="Pro residues" evidence="1">
    <location>
        <begin position="47"/>
        <end position="62"/>
    </location>
</feature>
<keyword evidence="2" id="KW-0472">Membrane</keyword>
<feature type="transmembrane region" description="Helical" evidence="2">
    <location>
        <begin position="689"/>
        <end position="709"/>
    </location>
</feature>
<feature type="region of interest" description="Disordered" evidence="1">
    <location>
        <begin position="18"/>
        <end position="72"/>
    </location>
</feature>
<evidence type="ECO:0000313" key="5">
    <source>
        <dbReference type="Proteomes" id="UP000002009"/>
    </source>
</evidence>
<feature type="chain" id="PRO_5002906964" description="YHYH domain-containing protein" evidence="3">
    <location>
        <begin position="22"/>
        <end position="713"/>
    </location>
</feature>
<dbReference type="PANTHER" id="PTHR45615">
    <property type="entry name" value="MYOSIN HEAVY CHAIN, NON-MUSCLE"/>
    <property type="match status" value="1"/>
</dbReference>
<feature type="compositionally biased region" description="Basic and acidic residues" evidence="1">
    <location>
        <begin position="362"/>
        <end position="447"/>
    </location>
</feature>
<feature type="region of interest" description="Disordered" evidence="1">
    <location>
        <begin position="326"/>
        <end position="447"/>
    </location>
</feature>
<accession>C1E8K1</accession>
<organism evidence="4 5">
    <name type="scientific">Micromonas commoda (strain RCC299 / NOUM17 / CCMP2709)</name>
    <name type="common">Picoplanktonic green alga</name>
    <dbReference type="NCBI Taxonomy" id="296587"/>
    <lineage>
        <taxon>Eukaryota</taxon>
        <taxon>Viridiplantae</taxon>
        <taxon>Chlorophyta</taxon>
        <taxon>Mamiellophyceae</taxon>
        <taxon>Mamiellales</taxon>
        <taxon>Mamiellaceae</taxon>
        <taxon>Micromonas</taxon>
    </lineage>
</organism>
<keyword evidence="3" id="KW-0732">Signal</keyword>
<feature type="compositionally biased region" description="Pro residues" evidence="1">
    <location>
        <begin position="345"/>
        <end position="354"/>
    </location>
</feature>
<dbReference type="Gene3D" id="1.10.287.1490">
    <property type="match status" value="1"/>
</dbReference>
<dbReference type="eggNOG" id="ENOG502S1C2">
    <property type="taxonomic scope" value="Eukaryota"/>
</dbReference>
<evidence type="ECO:0000256" key="2">
    <source>
        <dbReference type="SAM" id="Phobius"/>
    </source>
</evidence>
<keyword evidence="5" id="KW-1185">Reference proteome</keyword>
<keyword evidence="2" id="KW-1133">Transmembrane helix</keyword>
<reference evidence="4 5" key="1">
    <citation type="journal article" date="2009" name="Science">
        <title>Green evolution and dynamic adaptations revealed by genomes of the marine picoeukaryotes Micromonas.</title>
        <authorList>
            <person name="Worden A.Z."/>
            <person name="Lee J.H."/>
            <person name="Mock T."/>
            <person name="Rouze P."/>
            <person name="Simmons M.P."/>
            <person name="Aerts A.L."/>
            <person name="Allen A.E."/>
            <person name="Cuvelier M.L."/>
            <person name="Derelle E."/>
            <person name="Everett M.V."/>
            <person name="Foulon E."/>
            <person name="Grimwood J."/>
            <person name="Gundlach H."/>
            <person name="Henrissat B."/>
            <person name="Napoli C."/>
            <person name="McDonald S.M."/>
            <person name="Parker M.S."/>
            <person name="Rombauts S."/>
            <person name="Salamov A."/>
            <person name="Von Dassow P."/>
            <person name="Badger J.H."/>
            <person name="Coutinho P.M."/>
            <person name="Demir E."/>
            <person name="Dubchak I."/>
            <person name="Gentemann C."/>
            <person name="Eikrem W."/>
            <person name="Gready J.E."/>
            <person name="John U."/>
            <person name="Lanier W."/>
            <person name="Lindquist E.A."/>
            <person name="Lucas S."/>
            <person name="Mayer K.F."/>
            <person name="Moreau H."/>
            <person name="Not F."/>
            <person name="Otillar R."/>
            <person name="Panaud O."/>
            <person name="Pangilinan J."/>
            <person name="Paulsen I."/>
            <person name="Piegu B."/>
            <person name="Poliakov A."/>
            <person name="Robbens S."/>
            <person name="Schmutz J."/>
            <person name="Toulza E."/>
            <person name="Wyss T."/>
            <person name="Zelensky A."/>
            <person name="Zhou K."/>
            <person name="Armbrust E.V."/>
            <person name="Bhattacharya D."/>
            <person name="Goodenough U.W."/>
            <person name="Van de Peer Y."/>
            <person name="Grigoriev I.V."/>
        </authorList>
    </citation>
    <scope>NUCLEOTIDE SEQUENCE [LARGE SCALE GENOMIC DNA]</scope>
    <source>
        <strain evidence="5">RCC299 / NOUM17</strain>
    </source>
</reference>
<dbReference type="RefSeq" id="XP_002502909.1">
    <property type="nucleotide sequence ID" value="XM_002502863.1"/>
</dbReference>
<dbReference type="OrthoDB" id="197925at2759"/>
<feature type="signal peptide" evidence="3">
    <location>
        <begin position="1"/>
        <end position="21"/>
    </location>
</feature>